<keyword evidence="2" id="KW-0732">Signal</keyword>
<feature type="transmembrane region" description="Helical" evidence="3">
    <location>
        <begin position="705"/>
        <end position="728"/>
    </location>
</feature>
<dbReference type="InterPro" id="IPR028081">
    <property type="entry name" value="Leu-bd"/>
</dbReference>
<name>A0A2A4SVU2_9DELT</name>
<dbReference type="Pfam" id="PF13458">
    <property type="entry name" value="Peripla_BP_6"/>
    <property type="match status" value="1"/>
</dbReference>
<dbReference type="Proteomes" id="UP000218113">
    <property type="component" value="Unassembled WGS sequence"/>
</dbReference>
<dbReference type="AlphaFoldDB" id="A0A2A4SVU2"/>
<dbReference type="Gene3D" id="3.40.50.2300">
    <property type="match status" value="2"/>
</dbReference>
<feature type="domain" description="Leucine-binding protein" evidence="4">
    <location>
        <begin position="108"/>
        <end position="465"/>
    </location>
</feature>
<feature type="transmembrane region" description="Helical" evidence="3">
    <location>
        <begin position="79"/>
        <end position="97"/>
    </location>
</feature>
<feature type="non-terminal residue" evidence="5">
    <location>
        <position position="730"/>
    </location>
</feature>
<dbReference type="SUPFAM" id="SSF53822">
    <property type="entry name" value="Periplasmic binding protein-like I"/>
    <property type="match status" value="1"/>
</dbReference>
<evidence type="ECO:0000313" key="6">
    <source>
        <dbReference type="Proteomes" id="UP000218113"/>
    </source>
</evidence>
<sequence length="730" mass="83533">MNQSSDSLESIVDNIIADGVIDKDEYEHLVQQIYKDRFVDEFELDQLKRISRMKQEGKLKIYSESKYIPPKEKLHMGRIFLIALLVLIIVISSYSLLRSINLPQLRESIKIVVIGPFFGENADQGRVILEAVQLAVIEKNALGGIGENQIEVIRIDNHDQVEADTKLLEILANIPRVQLIIGQQSQASALIGQERKIPMITPTATLTSTAQDNHWYFHTGIDNKLQAEFAAVYISNIFEFKTVTIVHDADPSSRDLATRFQNRWENHLILETQNVWSFDSTAENVFDDLESIAAQLDLVKNPGIIFIAAGPEVSAKLLQIIKEVGITSPVVGGDSMVTSKFLRAVKAITGQYNLDFYLNGVYAMTDFTPEIASKKVDEFYNLFHNAYKKHPSLKHAAYYDSVSLGLEAMEFAHSKGGNLSKKRVLIRDYLSNINKISKSYVGATGPLYFDQHGGANRPIYMVTYNEEKILPSMVQLKPMDDLNLIPQLKQALLNKQVFIDVPYDYKVIKLYKKINVVYTGIELLEVKNFDPIHRTYDLKFNIWFRFYGDAPVYDITFLNVTEALSQKKIVEKVQTPIQTYRRYYVEGKFRADYNFNPLKPLQHDIGISFRHKKFTKDEMIFIPDFLGMQSTDESSLTERLNGSNAFSLLRRKNWELKEAGFYQDVLSVSSFGHPTQLGTRGSFLNYSRFNLKLTIQKKGFTIQKYLPYAVAYFFLWGSLIFFGIYQILVL</sequence>
<accession>A0A2A4SVU2</accession>
<keyword evidence="3" id="KW-1133">Transmembrane helix</keyword>
<protein>
    <recommendedName>
        <fullName evidence="4">Leucine-binding protein domain-containing protein</fullName>
    </recommendedName>
</protein>
<comment type="caution">
    <text evidence="5">The sequence shown here is derived from an EMBL/GenBank/DDBJ whole genome shotgun (WGS) entry which is preliminary data.</text>
</comment>
<organism evidence="5 6">
    <name type="scientific">SAR324 cluster bacterium</name>
    <dbReference type="NCBI Taxonomy" id="2024889"/>
    <lineage>
        <taxon>Bacteria</taxon>
        <taxon>Deltaproteobacteria</taxon>
        <taxon>SAR324 cluster</taxon>
    </lineage>
</organism>
<gene>
    <name evidence="5" type="ORF">COB67_11065</name>
</gene>
<proteinExistence type="inferred from homology"/>
<evidence type="ECO:0000256" key="2">
    <source>
        <dbReference type="ARBA" id="ARBA00022729"/>
    </source>
</evidence>
<dbReference type="InterPro" id="IPR028082">
    <property type="entry name" value="Peripla_BP_I"/>
</dbReference>
<dbReference type="PANTHER" id="PTHR47151">
    <property type="entry name" value="LEU/ILE/VAL-BINDING ABC TRANSPORTER SUBUNIT"/>
    <property type="match status" value="1"/>
</dbReference>
<dbReference type="PANTHER" id="PTHR47151:SF2">
    <property type="entry name" value="AMINO ACID BINDING PROTEIN"/>
    <property type="match status" value="1"/>
</dbReference>
<dbReference type="EMBL" id="NVSR01000116">
    <property type="protein sequence ID" value="PCI25199.1"/>
    <property type="molecule type" value="Genomic_DNA"/>
</dbReference>
<evidence type="ECO:0000256" key="1">
    <source>
        <dbReference type="ARBA" id="ARBA00010062"/>
    </source>
</evidence>
<keyword evidence="3" id="KW-0812">Transmembrane</keyword>
<evidence type="ECO:0000256" key="3">
    <source>
        <dbReference type="SAM" id="Phobius"/>
    </source>
</evidence>
<comment type="similarity">
    <text evidence="1">Belongs to the leucine-binding protein family.</text>
</comment>
<keyword evidence="3" id="KW-0472">Membrane</keyword>
<evidence type="ECO:0000313" key="5">
    <source>
        <dbReference type="EMBL" id="PCI25199.1"/>
    </source>
</evidence>
<reference evidence="6" key="1">
    <citation type="submission" date="2017-08" db="EMBL/GenBank/DDBJ databases">
        <title>A dynamic microbial community with high functional redundancy inhabits the cold, oxic subseafloor aquifer.</title>
        <authorList>
            <person name="Tully B.J."/>
            <person name="Wheat C.G."/>
            <person name="Glazer B.T."/>
            <person name="Huber J.A."/>
        </authorList>
    </citation>
    <scope>NUCLEOTIDE SEQUENCE [LARGE SCALE GENOMIC DNA]</scope>
</reference>
<evidence type="ECO:0000259" key="4">
    <source>
        <dbReference type="Pfam" id="PF13458"/>
    </source>
</evidence>